<proteinExistence type="predicted"/>
<evidence type="ECO:0000256" key="1">
    <source>
        <dbReference type="SAM" id="MobiDB-lite"/>
    </source>
</evidence>
<evidence type="ECO:0000313" key="2">
    <source>
        <dbReference type="EMBL" id="CAG8650332.1"/>
    </source>
</evidence>
<feature type="compositionally biased region" description="Polar residues" evidence="1">
    <location>
        <begin position="112"/>
        <end position="126"/>
    </location>
</feature>
<gene>
    <name evidence="2" type="ORF">FMOSSE_LOCUS11445</name>
</gene>
<keyword evidence="3" id="KW-1185">Reference proteome</keyword>
<dbReference type="Proteomes" id="UP000789375">
    <property type="component" value="Unassembled WGS sequence"/>
</dbReference>
<reference evidence="2" key="1">
    <citation type="submission" date="2021-06" db="EMBL/GenBank/DDBJ databases">
        <authorList>
            <person name="Kallberg Y."/>
            <person name="Tangrot J."/>
            <person name="Rosling A."/>
        </authorList>
    </citation>
    <scope>NUCLEOTIDE SEQUENCE</scope>
    <source>
        <strain evidence="2">87-6 pot B 2015</strain>
    </source>
</reference>
<comment type="caution">
    <text evidence="2">The sequence shown here is derived from an EMBL/GenBank/DDBJ whole genome shotgun (WGS) entry which is preliminary data.</text>
</comment>
<accession>A0A9N9DWZ6</accession>
<evidence type="ECO:0000313" key="3">
    <source>
        <dbReference type="Proteomes" id="UP000789375"/>
    </source>
</evidence>
<name>A0A9N9DWZ6_FUNMO</name>
<feature type="region of interest" description="Disordered" evidence="1">
    <location>
        <begin position="112"/>
        <end position="148"/>
    </location>
</feature>
<dbReference type="EMBL" id="CAJVPP010004459">
    <property type="protein sequence ID" value="CAG8650332.1"/>
    <property type="molecule type" value="Genomic_DNA"/>
</dbReference>
<organism evidence="2 3">
    <name type="scientific">Funneliformis mosseae</name>
    <name type="common">Endomycorrhizal fungus</name>
    <name type="synonym">Glomus mosseae</name>
    <dbReference type="NCBI Taxonomy" id="27381"/>
    <lineage>
        <taxon>Eukaryota</taxon>
        <taxon>Fungi</taxon>
        <taxon>Fungi incertae sedis</taxon>
        <taxon>Mucoromycota</taxon>
        <taxon>Glomeromycotina</taxon>
        <taxon>Glomeromycetes</taxon>
        <taxon>Glomerales</taxon>
        <taxon>Glomeraceae</taxon>
        <taxon>Funneliformis</taxon>
    </lineage>
</organism>
<protein>
    <submittedName>
        <fullName evidence="2">5492_t:CDS:1</fullName>
    </submittedName>
</protein>
<feature type="compositionally biased region" description="Low complexity" evidence="1">
    <location>
        <begin position="171"/>
        <end position="187"/>
    </location>
</feature>
<feature type="region of interest" description="Disordered" evidence="1">
    <location>
        <begin position="169"/>
        <end position="190"/>
    </location>
</feature>
<dbReference type="AlphaFoldDB" id="A0A9N9DWZ6"/>
<sequence length="334" mass="37962">MDRIICTTLNDFRESWPDIDTSVWDILAGRIRELLLCPECHEPIFTNPQQKNITILTDRRMIHSVCLECPATKAEERNDVSQIKASQDTKPSDMIEAPIIKEQEALEPISYPENSTLHNNSQNDPGSRSRKNHPPLETSSIENDLISDSDIKQQTQDITNLQDVYLDLPGTSDIPSSESSTSSHPISNNPVLSEQNAKIKAPEIDIQPLIQELLIEPSEEDCVKVVNVVKSTAVDQSPAIELAYLYEKMKFAEIRTIQAKQYEIMSCEILPEIPKKGLITNKKAYELASRQIYDKMLQYLSEVCRVNLRKKTQLTKPIYMLFSEIGEDYANQIL</sequence>